<dbReference type="AlphaFoldDB" id="M0CT11"/>
<keyword evidence="1" id="KW-0472">Membrane</keyword>
<dbReference type="Proteomes" id="UP000011626">
    <property type="component" value="Unassembled WGS sequence"/>
</dbReference>
<evidence type="ECO:0000256" key="1">
    <source>
        <dbReference type="SAM" id="Phobius"/>
    </source>
</evidence>
<organism evidence="3 4">
    <name type="scientific">Halosimplex carlsbadense 2-9-1</name>
    <dbReference type="NCBI Taxonomy" id="797114"/>
    <lineage>
        <taxon>Archaea</taxon>
        <taxon>Methanobacteriati</taxon>
        <taxon>Methanobacteriota</taxon>
        <taxon>Stenosarchaea group</taxon>
        <taxon>Halobacteria</taxon>
        <taxon>Halobacteriales</taxon>
        <taxon>Haloarculaceae</taxon>
        <taxon>Halosimplex</taxon>
    </lineage>
</organism>
<proteinExistence type="predicted"/>
<protein>
    <recommendedName>
        <fullName evidence="2">Archaeal Type IV pilin N-terminal domain-containing protein</fullName>
    </recommendedName>
</protein>
<keyword evidence="1" id="KW-1133">Transmembrane helix</keyword>
<dbReference type="InterPro" id="IPR012859">
    <property type="entry name" value="Pilin_N_archaeal"/>
</dbReference>
<feature type="domain" description="Archaeal Type IV pilin N-terminal" evidence="2">
    <location>
        <begin position="21"/>
        <end position="83"/>
    </location>
</feature>
<gene>
    <name evidence="3" type="ORF">C475_09057</name>
</gene>
<feature type="transmembrane region" description="Helical" evidence="1">
    <location>
        <begin position="15"/>
        <end position="36"/>
    </location>
</feature>
<dbReference type="Pfam" id="PF07790">
    <property type="entry name" value="Pilin_N"/>
    <property type="match status" value="1"/>
</dbReference>
<evidence type="ECO:0000259" key="2">
    <source>
        <dbReference type="Pfam" id="PF07790"/>
    </source>
</evidence>
<keyword evidence="1" id="KW-0812">Transmembrane</keyword>
<keyword evidence="4" id="KW-1185">Reference proteome</keyword>
<comment type="caution">
    <text evidence="3">The sequence shown here is derived from an EMBL/GenBank/DDBJ whole genome shotgun (WGS) entry which is preliminary data.</text>
</comment>
<name>M0CT11_9EURY</name>
<reference evidence="3 4" key="1">
    <citation type="journal article" date="2014" name="PLoS Genet.">
        <title>Phylogenetically driven sequencing of extremely halophilic archaea reveals strategies for static and dynamic osmo-response.</title>
        <authorList>
            <person name="Becker E.A."/>
            <person name="Seitzer P.M."/>
            <person name="Tritt A."/>
            <person name="Larsen D."/>
            <person name="Krusor M."/>
            <person name="Yao A.I."/>
            <person name="Wu D."/>
            <person name="Madern D."/>
            <person name="Eisen J.A."/>
            <person name="Darling A.E."/>
            <person name="Facciotti M.T."/>
        </authorList>
    </citation>
    <scope>NUCLEOTIDE SEQUENCE [LARGE SCALE GENOMIC DNA]</scope>
    <source>
        <strain evidence="3 4">2-9-1</strain>
    </source>
</reference>
<dbReference type="EMBL" id="AOIU01000021">
    <property type="protein sequence ID" value="ELZ26356.1"/>
    <property type="molecule type" value="Genomic_DNA"/>
</dbReference>
<dbReference type="eggNOG" id="arCOG02416">
    <property type="taxonomic scope" value="Archaea"/>
</dbReference>
<evidence type="ECO:0000313" key="4">
    <source>
        <dbReference type="Proteomes" id="UP000011626"/>
    </source>
</evidence>
<accession>M0CT11</accession>
<sequence>MPLGTHVTRMDGDTMLNLVGAAIVVAVAVGLVVVGLNIAGGSGNTEAPDVNWTVERVDDTAVRITHAGGDPVRTDDLTVRVESYRRATDWADPVTESDSTVVQASEGSTVRIVWSPGRGDDVIMHSERV</sequence>
<evidence type="ECO:0000313" key="3">
    <source>
        <dbReference type="EMBL" id="ELZ26356.1"/>
    </source>
</evidence>